<evidence type="ECO:0000256" key="4">
    <source>
        <dbReference type="SAM" id="MobiDB-lite"/>
    </source>
</evidence>
<evidence type="ECO:0000256" key="1">
    <source>
        <dbReference type="ARBA" id="ARBA00004442"/>
    </source>
</evidence>
<feature type="region of interest" description="Disordered" evidence="4">
    <location>
        <begin position="28"/>
        <end position="69"/>
    </location>
</feature>
<evidence type="ECO:0000256" key="2">
    <source>
        <dbReference type="ARBA" id="ARBA00023136"/>
    </source>
</evidence>
<accession>A0A2W5FC58</accession>
<keyword evidence="2" id="KW-0472">Membrane</keyword>
<feature type="signal peptide" evidence="5">
    <location>
        <begin position="1"/>
        <end position="26"/>
    </location>
</feature>
<keyword evidence="3" id="KW-0998">Cell outer membrane</keyword>
<keyword evidence="5" id="KW-0732">Signal</keyword>
<evidence type="ECO:0000256" key="3">
    <source>
        <dbReference type="ARBA" id="ARBA00023237"/>
    </source>
</evidence>
<proteinExistence type="predicted"/>
<sequence>MFNNHIYSNKKLLLAILVVGTTLLHADAQRNKKKPTKKGKEKTTQQDKKSNDKKSQNLLPNDDKDKTVTITSSFTPSLRESSKINFTGNSSLPSNGNPNLRYDVPSQNLFFPYVAGSLRPLALNPQFENPWKKDGFVKLGFGNYSSPYGEAGLAFGDGVNSSVGVHVKHQSFKGNLPEQKYAQTNADINGVFNIGNNNELSGKAYFDNTRVRAYGVRSVAQGVDPFAGVNKDSLGLHYSTYGVKLQLRNKSENVAGIDYSPSLSMNYFTDNWKAHESNLVVDVPVSKNLDEHFSFGLGFTGDITSYKSLDTSINNNIFYVKPFVAYKSDNFKLRAGINPSWDNSKFRWLPDVNIEAKIPDQRFVVLAGYSSYYQKNTFRSLVDFNPWIYQPSILQNTRANEIFGGLKGSAGSHLTYEAKLSYITFYGHPLFLNDSLLGNRFYTAYEPKMKDLRIHGELGYKVAETFSVLAGMSINQYSNLDENQKAWGLLPLELNASMRWKVIPSVLIKSDLNFWKGGWSQDVNRDPIKMKGVADWDAGVEWNIYKNWNIWLQCNNILNNKYQRWYQYQTLGTQIVGGIIYNFDLSK</sequence>
<evidence type="ECO:0000313" key="6">
    <source>
        <dbReference type="EMBL" id="PZP51247.1"/>
    </source>
</evidence>
<dbReference type="AlphaFoldDB" id="A0A2W5FC58"/>
<name>A0A2W5FC58_9SPHI</name>
<reference evidence="6 7" key="1">
    <citation type="submission" date="2017-11" db="EMBL/GenBank/DDBJ databases">
        <title>Infants hospitalized years apart are colonized by the same room-sourced microbial strains.</title>
        <authorList>
            <person name="Brooks B."/>
            <person name="Olm M.R."/>
            <person name="Firek B.A."/>
            <person name="Baker R."/>
            <person name="Thomas B.C."/>
            <person name="Morowitz M.J."/>
            <person name="Banfield J.F."/>
        </authorList>
    </citation>
    <scope>NUCLEOTIDE SEQUENCE [LARGE SCALE GENOMIC DNA]</scope>
    <source>
        <strain evidence="6">S2_009_000_R2_76</strain>
    </source>
</reference>
<evidence type="ECO:0008006" key="8">
    <source>
        <dbReference type="Google" id="ProtNLM"/>
    </source>
</evidence>
<feature type="chain" id="PRO_5016127019" description="TonB-dependent receptor" evidence="5">
    <location>
        <begin position="27"/>
        <end position="587"/>
    </location>
</feature>
<dbReference type="SUPFAM" id="SSF56935">
    <property type="entry name" value="Porins"/>
    <property type="match status" value="1"/>
</dbReference>
<dbReference type="GO" id="GO:0009279">
    <property type="term" value="C:cell outer membrane"/>
    <property type="evidence" value="ECO:0007669"/>
    <property type="project" value="UniProtKB-SubCell"/>
</dbReference>
<comment type="caution">
    <text evidence="6">The sequence shown here is derived from an EMBL/GenBank/DDBJ whole genome shotgun (WGS) entry which is preliminary data.</text>
</comment>
<dbReference type="Proteomes" id="UP000249645">
    <property type="component" value="Unassembled WGS sequence"/>
</dbReference>
<dbReference type="EMBL" id="QFOI01000037">
    <property type="protein sequence ID" value="PZP51247.1"/>
    <property type="molecule type" value="Genomic_DNA"/>
</dbReference>
<feature type="compositionally biased region" description="Basic residues" evidence="4">
    <location>
        <begin position="31"/>
        <end position="40"/>
    </location>
</feature>
<gene>
    <name evidence="6" type="ORF">DI598_03690</name>
</gene>
<evidence type="ECO:0000256" key="5">
    <source>
        <dbReference type="SAM" id="SignalP"/>
    </source>
</evidence>
<protein>
    <recommendedName>
        <fullName evidence="8">TonB-dependent receptor</fullName>
    </recommendedName>
</protein>
<evidence type="ECO:0000313" key="7">
    <source>
        <dbReference type="Proteomes" id="UP000249645"/>
    </source>
</evidence>
<organism evidence="6 7">
    <name type="scientific">Pseudopedobacter saltans</name>
    <dbReference type="NCBI Taxonomy" id="151895"/>
    <lineage>
        <taxon>Bacteria</taxon>
        <taxon>Pseudomonadati</taxon>
        <taxon>Bacteroidota</taxon>
        <taxon>Sphingobacteriia</taxon>
        <taxon>Sphingobacteriales</taxon>
        <taxon>Sphingobacteriaceae</taxon>
        <taxon>Pseudopedobacter</taxon>
    </lineage>
</organism>
<dbReference type="InterPro" id="IPR036942">
    <property type="entry name" value="Beta-barrel_TonB_sf"/>
</dbReference>
<dbReference type="Gene3D" id="2.40.170.20">
    <property type="entry name" value="TonB-dependent receptor, beta-barrel domain"/>
    <property type="match status" value="1"/>
</dbReference>
<feature type="compositionally biased region" description="Basic and acidic residues" evidence="4">
    <location>
        <begin position="41"/>
        <end position="67"/>
    </location>
</feature>
<comment type="subcellular location">
    <subcellularLocation>
        <location evidence="1">Cell outer membrane</location>
    </subcellularLocation>
</comment>